<dbReference type="AlphaFoldDB" id="A0A5B9D8Q0"/>
<dbReference type="OrthoDB" id="30562at2157"/>
<dbReference type="Proteomes" id="UP000321408">
    <property type="component" value="Chromosome"/>
</dbReference>
<dbReference type="Gene3D" id="3.20.20.80">
    <property type="entry name" value="Glycosidases"/>
    <property type="match status" value="1"/>
</dbReference>
<reference evidence="8 9" key="1">
    <citation type="journal article" date="2020" name="Nature">
        <title>Isolation of an archaeon at the prokaryote-eukaryote interface.</title>
        <authorList>
            <person name="Imachi H."/>
            <person name="Nobu M.K."/>
            <person name="Nakahara N."/>
            <person name="Morono Y."/>
            <person name="Ogawara M."/>
            <person name="Takaki Y."/>
            <person name="Takano Y."/>
            <person name="Uematsu K."/>
            <person name="Ikuta T."/>
            <person name="Ito M."/>
            <person name="Matsui Y."/>
            <person name="Miyazaki M."/>
            <person name="Murata K."/>
            <person name="Saito Y."/>
            <person name="Sakai S."/>
            <person name="Song C."/>
            <person name="Tasumi E."/>
            <person name="Yamanaka Y."/>
            <person name="Yamaguchi T."/>
            <person name="Kamagata Y."/>
            <person name="Tamaki H."/>
            <person name="Takai K."/>
        </authorList>
    </citation>
    <scope>NUCLEOTIDE SEQUENCE [LARGE SCALE GENOMIC DNA]</scope>
    <source>
        <strain evidence="8 9">MK-D1</strain>
    </source>
</reference>
<evidence type="ECO:0000259" key="6">
    <source>
        <dbReference type="Pfam" id="PF00728"/>
    </source>
</evidence>
<evidence type="ECO:0000259" key="7">
    <source>
        <dbReference type="Pfam" id="PF02838"/>
    </source>
</evidence>
<evidence type="ECO:0000256" key="1">
    <source>
        <dbReference type="ARBA" id="ARBA00001231"/>
    </source>
</evidence>
<dbReference type="Gene3D" id="3.30.379.10">
    <property type="entry name" value="Chitobiase/beta-hexosaminidase domain 2-like"/>
    <property type="match status" value="1"/>
</dbReference>
<dbReference type="Pfam" id="PF02838">
    <property type="entry name" value="Glyco_hydro_20b"/>
    <property type="match status" value="1"/>
</dbReference>
<feature type="domain" description="Glycoside hydrolase family 20 catalytic" evidence="6">
    <location>
        <begin position="204"/>
        <end position="398"/>
    </location>
</feature>
<accession>A0A5B9D8Q0</accession>
<dbReference type="InterPro" id="IPR029018">
    <property type="entry name" value="Hex-like_dom2"/>
</dbReference>
<dbReference type="EC" id="3.2.1.52" evidence="3"/>
<organism evidence="8 9">
    <name type="scientific">Promethearchaeum syntrophicum</name>
    <dbReference type="NCBI Taxonomy" id="2594042"/>
    <lineage>
        <taxon>Archaea</taxon>
        <taxon>Promethearchaeati</taxon>
        <taxon>Promethearchaeota</taxon>
        <taxon>Promethearchaeia</taxon>
        <taxon>Promethearchaeales</taxon>
        <taxon>Promethearchaeaceae</taxon>
        <taxon>Promethearchaeum</taxon>
    </lineage>
</organism>
<gene>
    <name evidence="8" type="ORF">DSAG12_01268</name>
</gene>
<dbReference type="GO" id="GO:0005975">
    <property type="term" value="P:carbohydrate metabolic process"/>
    <property type="evidence" value="ECO:0007669"/>
    <property type="project" value="InterPro"/>
</dbReference>
<evidence type="ECO:0000256" key="4">
    <source>
        <dbReference type="ARBA" id="ARBA00022801"/>
    </source>
</evidence>
<evidence type="ECO:0000313" key="8">
    <source>
        <dbReference type="EMBL" id="QEE15443.1"/>
    </source>
</evidence>
<dbReference type="RefSeq" id="WP_147662351.1">
    <property type="nucleotide sequence ID" value="NZ_CP042905.2"/>
</dbReference>
<dbReference type="EMBL" id="CP042905">
    <property type="protein sequence ID" value="QEE15443.1"/>
    <property type="molecule type" value="Genomic_DNA"/>
</dbReference>
<dbReference type="PRINTS" id="PR00738">
    <property type="entry name" value="GLHYDRLASE20"/>
</dbReference>
<dbReference type="Gene3D" id="2.60.120.260">
    <property type="entry name" value="Galactose-binding domain-like"/>
    <property type="match status" value="1"/>
</dbReference>
<evidence type="ECO:0000256" key="5">
    <source>
        <dbReference type="ARBA" id="ARBA00023295"/>
    </source>
</evidence>
<dbReference type="InterPro" id="IPR015882">
    <property type="entry name" value="HEX_bac_N"/>
</dbReference>
<protein>
    <recommendedName>
        <fullName evidence="3">beta-N-acetylhexosaminidase</fullName>
        <ecNumber evidence="3">3.2.1.52</ecNumber>
    </recommendedName>
</protein>
<dbReference type="GO" id="GO:0030203">
    <property type="term" value="P:glycosaminoglycan metabolic process"/>
    <property type="evidence" value="ECO:0007669"/>
    <property type="project" value="TreeGrafter"/>
</dbReference>
<dbReference type="KEGG" id="psyt:DSAG12_01268"/>
<comment type="catalytic activity">
    <reaction evidence="1">
        <text>Hydrolysis of terminal non-reducing N-acetyl-D-hexosamine residues in N-acetyl-beta-D-hexosaminides.</text>
        <dbReference type="EC" id="3.2.1.52"/>
    </reaction>
</comment>
<dbReference type="GeneID" id="41329260"/>
<dbReference type="PANTHER" id="PTHR22600">
    <property type="entry name" value="BETA-HEXOSAMINIDASE"/>
    <property type="match status" value="1"/>
</dbReference>
<keyword evidence="4" id="KW-0378">Hydrolase</keyword>
<feature type="domain" description="Beta-hexosaminidase bacterial type N-terminal" evidence="7">
    <location>
        <begin position="28"/>
        <end position="158"/>
    </location>
</feature>
<name>A0A5B9D8Q0_9ARCH</name>
<dbReference type="InterPro" id="IPR017853">
    <property type="entry name" value="GH"/>
</dbReference>
<dbReference type="SUPFAM" id="SSF55545">
    <property type="entry name" value="beta-N-acetylhexosaminidase-like domain"/>
    <property type="match status" value="1"/>
</dbReference>
<dbReference type="Pfam" id="PF00728">
    <property type="entry name" value="Glyco_hydro_20"/>
    <property type="match status" value="1"/>
</dbReference>
<keyword evidence="9" id="KW-1185">Reference proteome</keyword>
<comment type="similarity">
    <text evidence="2">Belongs to the glycosyl hydrolase 20 family.</text>
</comment>
<evidence type="ECO:0000256" key="3">
    <source>
        <dbReference type="ARBA" id="ARBA00012663"/>
    </source>
</evidence>
<proteinExistence type="inferred from homology"/>
<dbReference type="InterPro" id="IPR025705">
    <property type="entry name" value="Beta_hexosaminidase_sua/sub"/>
</dbReference>
<dbReference type="GO" id="GO:0004563">
    <property type="term" value="F:beta-N-acetylhexosaminidase activity"/>
    <property type="evidence" value="ECO:0007669"/>
    <property type="project" value="UniProtKB-EC"/>
</dbReference>
<keyword evidence="5" id="KW-0326">Glycosidase</keyword>
<evidence type="ECO:0000256" key="2">
    <source>
        <dbReference type="ARBA" id="ARBA00006285"/>
    </source>
</evidence>
<sequence>MYNPIQIIFKCNSIEKNMHLQDRDLSVHILPYPNQISISNLQICLPLNVKGFLKNISASHDLLKQIQSEMEKDFQINVEWERINLERYKKDLGILNSDQEKEGYVLNIESEEIIIQAASLNGLFYGFQSLRQILLGAFQFKSENSEGFILPQLNIVDWPCLKIRGIADDISRGQVPTIESAKHFIRDISRFKNNYYALYMEDMFKCSKHPKIGKNRGAFTPEELIELDRYAKSRFVTLIPIFETLGHFDNILTIPEYQNLGEFPGAQCLSIANGNIYPLLRDFIGELSPCFSSKMIHIGGDESFDFGKGNSKDLIDAVGMDRALLDHYRKIYNISKESGNEKMIIYHDVVMKYPLLLNQLPKDLIFMYWDYVPKKNYVKLKRIVEEGFPVIVSPSMLCWSRHFPNYNVSAVNIINLIEYAKGIMKDSDQILGQLNSTWGDFSNHNLRENNIYGAILSGTASWTISKVDYKSFIKDLGYCFFGLKKLSDINDFYHIFFNLTNINKFYQRRPRVAIQNFYNFLYRHPFFDEKLKPNCRNYKKILTNIVEIISKFNNLNGKISINFEYLPYIEYSIKIAQIFAEKDVLRVNINSKLKNYESGAIPTEIKEEISKNLKFFKQKIKYLLIEYERLWKFCAKEPNLQYPLTKFKNLYKFIEEKEKQIENDITFINPLLPSAYIWTNERISYPKSRYFRKEIYIEGKILEAKIQAIIGNFGHISINGEYIGTVSSRFSLSILPLKNSIRVFDIKNHLKTGKNIIEIDANHYLETKGFLNIYMVYKEEKLDKSILNHEIISDSSWMYIYDKTPIEKKWKSVKVLGYSPKINSYIYKPSLLDGERSYTEDTFGFKNRYYFISLIFGKFLAKIIRFFIA</sequence>
<dbReference type="InterPro" id="IPR015883">
    <property type="entry name" value="Glyco_hydro_20_cat"/>
</dbReference>
<reference evidence="8 9" key="2">
    <citation type="journal article" date="2024" name="Int. J. Syst. Evol. Microbiol.">
        <title>Promethearchaeum syntrophicum gen. nov., sp. nov., an anaerobic, obligately syntrophic archaeon, the first isolate of the lineage 'Asgard' archaea, and proposal of the new archaeal phylum Promethearchaeota phyl. nov. and kingdom Promethearchaeati regn. nov.</title>
        <authorList>
            <person name="Imachi H."/>
            <person name="Nobu M.K."/>
            <person name="Kato S."/>
            <person name="Takaki Y."/>
            <person name="Miyazaki M."/>
            <person name="Miyata M."/>
            <person name="Ogawara M."/>
            <person name="Saito Y."/>
            <person name="Sakai S."/>
            <person name="Tahara Y.O."/>
            <person name="Takano Y."/>
            <person name="Tasumi E."/>
            <person name="Uematsu K."/>
            <person name="Yoshimura T."/>
            <person name="Itoh T."/>
            <person name="Ohkuma M."/>
            <person name="Takai K."/>
        </authorList>
    </citation>
    <scope>NUCLEOTIDE SEQUENCE [LARGE SCALE GENOMIC DNA]</scope>
    <source>
        <strain evidence="8 9">MK-D1</strain>
    </source>
</reference>
<dbReference type="PANTHER" id="PTHR22600:SF57">
    <property type="entry name" value="BETA-N-ACETYLHEXOSAMINIDASE"/>
    <property type="match status" value="1"/>
</dbReference>
<dbReference type="SUPFAM" id="SSF51445">
    <property type="entry name" value="(Trans)glycosidases"/>
    <property type="match status" value="1"/>
</dbReference>
<dbReference type="GO" id="GO:0016020">
    <property type="term" value="C:membrane"/>
    <property type="evidence" value="ECO:0007669"/>
    <property type="project" value="TreeGrafter"/>
</dbReference>
<evidence type="ECO:0000313" key="9">
    <source>
        <dbReference type="Proteomes" id="UP000321408"/>
    </source>
</evidence>